<dbReference type="Pfam" id="PF07686">
    <property type="entry name" value="V-set"/>
    <property type="match status" value="2"/>
</dbReference>
<feature type="compositionally biased region" description="Polar residues" evidence="10">
    <location>
        <begin position="134"/>
        <end position="144"/>
    </location>
</feature>
<evidence type="ECO:0000256" key="2">
    <source>
        <dbReference type="ARBA" id="ARBA00022692"/>
    </source>
</evidence>
<feature type="region of interest" description="Disordered" evidence="10">
    <location>
        <begin position="134"/>
        <end position="159"/>
    </location>
</feature>
<keyword evidence="4 11" id="KW-1133">Transmembrane helix</keyword>
<evidence type="ECO:0000256" key="11">
    <source>
        <dbReference type="SAM" id="Phobius"/>
    </source>
</evidence>
<dbReference type="SUPFAM" id="SSF48726">
    <property type="entry name" value="Immunoglobulin"/>
    <property type="match status" value="2"/>
</dbReference>
<dbReference type="Proteomes" id="UP000796761">
    <property type="component" value="Unassembled WGS sequence"/>
</dbReference>
<dbReference type="InterPro" id="IPR007110">
    <property type="entry name" value="Ig-like_dom"/>
</dbReference>
<feature type="compositionally biased region" description="Low complexity" evidence="10">
    <location>
        <begin position="145"/>
        <end position="159"/>
    </location>
</feature>
<dbReference type="GO" id="GO:0001786">
    <property type="term" value="F:phosphatidylserine binding"/>
    <property type="evidence" value="ECO:0007669"/>
    <property type="project" value="TreeGrafter"/>
</dbReference>
<feature type="chain" id="PRO_5035481412" description="Ig-like domain-containing protein" evidence="12">
    <location>
        <begin position="21"/>
        <end position="719"/>
    </location>
</feature>
<evidence type="ECO:0000256" key="5">
    <source>
        <dbReference type="ARBA" id="ARBA00023136"/>
    </source>
</evidence>
<evidence type="ECO:0000256" key="7">
    <source>
        <dbReference type="ARBA" id="ARBA00023180"/>
    </source>
</evidence>
<accession>A0A8K1GQ24</accession>
<dbReference type="PANTHER" id="PTHR46608:SF3">
    <property type="entry name" value="T-CELL IMMUNOGLOBULIN AND MUCIN DOMAIN-CONTAINING PROTEIN 4"/>
    <property type="match status" value="1"/>
</dbReference>
<feature type="domain" description="Ig-like" evidence="13">
    <location>
        <begin position="30"/>
        <end position="133"/>
    </location>
</feature>
<dbReference type="InterPro" id="IPR003599">
    <property type="entry name" value="Ig_sub"/>
</dbReference>
<keyword evidence="6" id="KW-1015">Disulfide bond</keyword>
<keyword evidence="3 12" id="KW-0732">Signal</keyword>
<dbReference type="InterPro" id="IPR013106">
    <property type="entry name" value="Ig_V-set"/>
</dbReference>
<dbReference type="AlphaFoldDB" id="A0A8K1GQ24"/>
<protein>
    <recommendedName>
        <fullName evidence="13">Ig-like domain-containing protein</fullName>
    </recommendedName>
</protein>
<evidence type="ECO:0000256" key="12">
    <source>
        <dbReference type="SAM" id="SignalP"/>
    </source>
</evidence>
<dbReference type="FunFam" id="2.60.40.10:FF:000774">
    <property type="entry name" value="Hepatitis A virus cellular receptor 1"/>
    <property type="match status" value="2"/>
</dbReference>
<dbReference type="Gene3D" id="2.60.40.10">
    <property type="entry name" value="Immunoglobulins"/>
    <property type="match status" value="2"/>
</dbReference>
<proteinExistence type="inferred from homology"/>
<dbReference type="SMART" id="SM00409">
    <property type="entry name" value="IG"/>
    <property type="match status" value="2"/>
</dbReference>
<dbReference type="GO" id="GO:0060097">
    <property type="term" value="P:cytoskeletal rearrangement involved in phagocytosis, engulfment"/>
    <property type="evidence" value="ECO:0007669"/>
    <property type="project" value="TreeGrafter"/>
</dbReference>
<feature type="signal peptide" evidence="12">
    <location>
        <begin position="1"/>
        <end position="20"/>
    </location>
</feature>
<keyword evidence="5 11" id="KW-0472">Membrane</keyword>
<dbReference type="GO" id="GO:0043277">
    <property type="term" value="P:apoptotic cell clearance"/>
    <property type="evidence" value="ECO:0007669"/>
    <property type="project" value="TreeGrafter"/>
</dbReference>
<dbReference type="PROSITE" id="PS50835">
    <property type="entry name" value="IG_LIKE"/>
    <property type="match status" value="2"/>
</dbReference>
<keyword evidence="7" id="KW-0325">Glycoprotein</keyword>
<evidence type="ECO:0000313" key="14">
    <source>
        <dbReference type="EMBL" id="TRZ22243.1"/>
    </source>
</evidence>
<dbReference type="PANTHER" id="PTHR46608">
    <property type="entry name" value="T-CELL IMMUNOGLOBULIN AND MUCIN DOMAIN-CONTAINING PROTEIN 4"/>
    <property type="match status" value="1"/>
</dbReference>
<evidence type="ECO:0000256" key="9">
    <source>
        <dbReference type="ARBA" id="ARBA00038203"/>
    </source>
</evidence>
<comment type="caution">
    <text evidence="14">The sequence shown here is derived from an EMBL/GenBank/DDBJ whole genome shotgun (WGS) entry which is preliminary data.</text>
</comment>
<comment type="subcellular location">
    <subcellularLocation>
        <location evidence="1">Membrane</location>
        <topology evidence="1">Single-pass type I membrane protein</topology>
    </subcellularLocation>
</comment>
<feature type="transmembrane region" description="Helical" evidence="11">
    <location>
        <begin position="203"/>
        <end position="224"/>
    </location>
</feature>
<dbReference type="OrthoDB" id="434099at2759"/>
<evidence type="ECO:0000256" key="8">
    <source>
        <dbReference type="ARBA" id="ARBA00023319"/>
    </source>
</evidence>
<keyword evidence="15" id="KW-1185">Reference proteome</keyword>
<dbReference type="GO" id="GO:0016020">
    <property type="term" value="C:membrane"/>
    <property type="evidence" value="ECO:0007669"/>
    <property type="project" value="UniProtKB-SubCell"/>
</dbReference>
<evidence type="ECO:0000256" key="4">
    <source>
        <dbReference type="ARBA" id="ARBA00022989"/>
    </source>
</evidence>
<dbReference type="InterPro" id="IPR013783">
    <property type="entry name" value="Ig-like_fold"/>
</dbReference>
<reference evidence="14" key="1">
    <citation type="submission" date="2019-04" db="EMBL/GenBank/DDBJ databases">
        <title>Genome assembly of Zosterops borbonicus 15179.</title>
        <authorList>
            <person name="Leroy T."/>
            <person name="Anselmetti Y."/>
            <person name="Tilak M.-K."/>
            <person name="Nabholz B."/>
        </authorList>
    </citation>
    <scope>NUCLEOTIDE SEQUENCE</scope>
    <source>
        <strain evidence="14">HGM_15179</strain>
        <tissue evidence="14">Muscle</tissue>
    </source>
</reference>
<organism evidence="14 15">
    <name type="scientific">Zosterops borbonicus</name>
    <dbReference type="NCBI Taxonomy" id="364589"/>
    <lineage>
        <taxon>Eukaryota</taxon>
        <taxon>Metazoa</taxon>
        <taxon>Chordata</taxon>
        <taxon>Craniata</taxon>
        <taxon>Vertebrata</taxon>
        <taxon>Euteleostomi</taxon>
        <taxon>Archelosauria</taxon>
        <taxon>Archosauria</taxon>
        <taxon>Dinosauria</taxon>
        <taxon>Saurischia</taxon>
        <taxon>Theropoda</taxon>
        <taxon>Coelurosauria</taxon>
        <taxon>Aves</taxon>
        <taxon>Neognathae</taxon>
        <taxon>Neoaves</taxon>
        <taxon>Telluraves</taxon>
        <taxon>Australaves</taxon>
        <taxon>Passeriformes</taxon>
        <taxon>Sylvioidea</taxon>
        <taxon>Zosteropidae</taxon>
        <taxon>Zosterops</taxon>
    </lineage>
</organism>
<evidence type="ECO:0000256" key="6">
    <source>
        <dbReference type="ARBA" id="ARBA00023157"/>
    </source>
</evidence>
<keyword evidence="2 11" id="KW-0812">Transmembrane</keyword>
<name>A0A8K1GQ24_9PASS</name>
<comment type="similarity">
    <text evidence="9">Belongs to the immunoglobulin superfamily. TIM family.</text>
</comment>
<sequence length="719" mass="78107">MLSYICLNWALLVLFTGSTASEFVVIGEVGQDVTVPCRYSVRNGITSMCWGRDRCPSSKCSRPIIWTDGWKVTEQHSSRYQLKGDLWSGDVSLTIVDAREEDSGTYCCRVEIPGWFNDQLMNHKVVVQKARISTASPHTHTSEQTSAPGSTSESSSTVISGYASEAPHTASTPCSDPSDCLDVAANLQNTSVSLPSQQHPEHGLYIGIGTCTALLLILILALFLTKRRDILTHLSWFSLTAHTVSEDIVRGTVGQPVTLPCSYPVKRPKDVTDICWGRGPCPNSKCRNNILDTTRHKVKSRASWRYNLLGSISSGDVSLTIREAKEGDAGLYCCRVEIPGPFNDIKRHIRLEVARAPPATTTTTTTTTTTRKAPVFSEHFTETFVPQATSDLQPTTEAAVLLTTSILPPETTTPESPAVATGETSALPTTAVTENYIFPVTMMETSAPPDFPTTSHAADVMTEDVTFYSTLPASPEVTTEFPGTFPASVTTEFPDTLPASVTTEFPDTLPASVTTEFPDTLPAAEESIIPDMIEKKSVMEVSANSDGIAGKHEGRGDKSPSSAIPIACAIGGSILFILIILVWKRKHTMKFTPKSCGMEMVVIPQLVMQVAQSSLVHRGCAENVPMDPVGMCKFKEQRSQRVWMAIKLLGDDGPSAAAEQSQRKVLTVGVWLHYFPAGAIYVELDLNVSYFIINCIDLAGNEKLQLSAVYLAVRKIANT</sequence>
<evidence type="ECO:0000259" key="13">
    <source>
        <dbReference type="PROSITE" id="PS50835"/>
    </source>
</evidence>
<feature type="domain" description="Ig-like" evidence="13">
    <location>
        <begin position="254"/>
        <end position="337"/>
    </location>
</feature>
<evidence type="ECO:0000256" key="1">
    <source>
        <dbReference type="ARBA" id="ARBA00004479"/>
    </source>
</evidence>
<feature type="transmembrane region" description="Helical" evidence="11">
    <location>
        <begin position="563"/>
        <end position="583"/>
    </location>
</feature>
<dbReference type="EMBL" id="SWJQ01000103">
    <property type="protein sequence ID" value="TRZ22243.1"/>
    <property type="molecule type" value="Genomic_DNA"/>
</dbReference>
<evidence type="ECO:0000256" key="10">
    <source>
        <dbReference type="SAM" id="MobiDB-lite"/>
    </source>
</evidence>
<evidence type="ECO:0000256" key="3">
    <source>
        <dbReference type="ARBA" id="ARBA00022729"/>
    </source>
</evidence>
<gene>
    <name evidence="14" type="ORF">HGM15179_004813</name>
</gene>
<dbReference type="InterPro" id="IPR036179">
    <property type="entry name" value="Ig-like_dom_sf"/>
</dbReference>
<evidence type="ECO:0000313" key="15">
    <source>
        <dbReference type="Proteomes" id="UP000796761"/>
    </source>
</evidence>
<keyword evidence="8" id="KW-0393">Immunoglobulin domain</keyword>